<dbReference type="InterPro" id="IPR036860">
    <property type="entry name" value="SH2_dom_sf"/>
</dbReference>
<dbReference type="AlphaFoldDB" id="A0A1S3HF27"/>
<accession>A0A1S3HF27</accession>
<dbReference type="CDD" id="cd01209">
    <property type="entry name" value="PTB_Shc"/>
    <property type="match status" value="2"/>
</dbReference>
<organism evidence="6 7">
    <name type="scientific">Lingula anatina</name>
    <name type="common">Brachiopod</name>
    <name type="synonym">Lingula unguis</name>
    <dbReference type="NCBI Taxonomy" id="7574"/>
    <lineage>
        <taxon>Eukaryota</taxon>
        <taxon>Metazoa</taxon>
        <taxon>Spiralia</taxon>
        <taxon>Lophotrochozoa</taxon>
        <taxon>Brachiopoda</taxon>
        <taxon>Linguliformea</taxon>
        <taxon>Lingulata</taxon>
        <taxon>Lingulida</taxon>
        <taxon>Linguloidea</taxon>
        <taxon>Lingulidae</taxon>
        <taxon>Lingula</taxon>
    </lineage>
</organism>
<keyword evidence="6" id="KW-1185">Reference proteome</keyword>
<evidence type="ECO:0000259" key="4">
    <source>
        <dbReference type="PROSITE" id="PS01179"/>
    </source>
</evidence>
<dbReference type="FunFam" id="2.30.29.30:FF:000377">
    <property type="entry name" value="Shc transforming protein"/>
    <property type="match status" value="2"/>
</dbReference>
<dbReference type="OMA" id="SNEESAW"/>
<dbReference type="InParanoid" id="A0A1S3HF27"/>
<dbReference type="Gene3D" id="3.30.505.10">
    <property type="entry name" value="SH2 domain"/>
    <property type="match status" value="1"/>
</dbReference>
<feature type="domain" description="PID" evidence="4">
    <location>
        <begin position="42"/>
        <end position="203"/>
    </location>
</feature>
<dbReference type="PRINTS" id="PR00401">
    <property type="entry name" value="SH2DOMAIN"/>
</dbReference>
<dbReference type="Proteomes" id="UP000085678">
    <property type="component" value="Unplaced"/>
</dbReference>
<evidence type="ECO:0000313" key="7">
    <source>
        <dbReference type="RefSeq" id="XP_013384635.1"/>
    </source>
</evidence>
<dbReference type="GO" id="GO:0030971">
    <property type="term" value="F:receptor tyrosine kinase binding"/>
    <property type="evidence" value="ECO:0007669"/>
    <property type="project" value="TreeGrafter"/>
</dbReference>
<feature type="region of interest" description="Disordered" evidence="3">
    <location>
        <begin position="213"/>
        <end position="246"/>
    </location>
</feature>
<feature type="region of interest" description="Disordered" evidence="3">
    <location>
        <begin position="600"/>
        <end position="637"/>
    </location>
</feature>
<dbReference type="FunCoup" id="A0A1S3HF27">
    <property type="interactions" value="559"/>
</dbReference>
<feature type="region of interest" description="Disordered" evidence="3">
    <location>
        <begin position="1"/>
        <end position="21"/>
    </location>
</feature>
<dbReference type="PRINTS" id="PR00629">
    <property type="entry name" value="SHCPIDOMAIN"/>
</dbReference>
<proteinExistence type="predicted"/>
<feature type="compositionally biased region" description="Basic and acidic residues" evidence="3">
    <location>
        <begin position="605"/>
        <end position="614"/>
    </location>
</feature>
<evidence type="ECO:0000256" key="3">
    <source>
        <dbReference type="SAM" id="MobiDB-lite"/>
    </source>
</evidence>
<evidence type="ECO:0000259" key="5">
    <source>
        <dbReference type="PROSITE" id="PS50001"/>
    </source>
</evidence>
<keyword evidence="1 2" id="KW-0727">SH2 domain</keyword>
<dbReference type="Gene3D" id="2.30.29.30">
    <property type="entry name" value="Pleckstrin-homology domain (PH domain)/Phosphotyrosine-binding domain (PTB)"/>
    <property type="match status" value="2"/>
</dbReference>
<dbReference type="Pfam" id="PF00017">
    <property type="entry name" value="SH2"/>
    <property type="match status" value="1"/>
</dbReference>
<dbReference type="InterPro" id="IPR035676">
    <property type="entry name" value="SHC_SH2"/>
</dbReference>
<protein>
    <submittedName>
        <fullName evidence="7">SHC-transforming protein 1-like</fullName>
    </submittedName>
</protein>
<dbReference type="InterPro" id="IPR011993">
    <property type="entry name" value="PH-like_dom_sf"/>
</dbReference>
<evidence type="ECO:0000313" key="6">
    <source>
        <dbReference type="Proteomes" id="UP000085678"/>
    </source>
</evidence>
<reference evidence="7" key="1">
    <citation type="submission" date="2025-08" db="UniProtKB">
        <authorList>
            <consortium name="RefSeq"/>
        </authorList>
    </citation>
    <scope>IDENTIFICATION</scope>
    <source>
        <tissue evidence="7">Gonads</tissue>
    </source>
</reference>
<dbReference type="STRING" id="7574.A0A1S3HF27"/>
<dbReference type="RefSeq" id="XP_013384635.1">
    <property type="nucleotide sequence ID" value="XM_013529181.1"/>
</dbReference>
<feature type="compositionally biased region" description="Polar residues" evidence="3">
    <location>
        <begin position="617"/>
        <end position="627"/>
    </location>
</feature>
<dbReference type="CDD" id="cd09925">
    <property type="entry name" value="SH2_SHC"/>
    <property type="match status" value="1"/>
</dbReference>
<dbReference type="InterPro" id="IPR006020">
    <property type="entry name" value="PTB/PI_dom"/>
</dbReference>
<name>A0A1S3HF27_LINAN</name>
<dbReference type="GO" id="GO:0007169">
    <property type="term" value="P:cell surface receptor protein tyrosine kinase signaling pathway"/>
    <property type="evidence" value="ECO:0007669"/>
    <property type="project" value="TreeGrafter"/>
</dbReference>
<feature type="domain" description="SH2" evidence="5">
    <location>
        <begin position="641"/>
        <end position="732"/>
    </location>
</feature>
<dbReference type="FunFam" id="3.30.505.10:FF:000005">
    <property type="entry name" value="SHC-transforming protein 1 isoform 3"/>
    <property type="match status" value="1"/>
</dbReference>
<dbReference type="InterPro" id="IPR051235">
    <property type="entry name" value="CEP152/SHC-Transforming"/>
</dbReference>
<dbReference type="InterPro" id="IPR006019">
    <property type="entry name" value="PID_Shc-like"/>
</dbReference>
<dbReference type="SUPFAM" id="SSF55550">
    <property type="entry name" value="SH2 domain"/>
    <property type="match status" value="1"/>
</dbReference>
<feature type="domain" description="PID" evidence="4">
    <location>
        <begin position="301"/>
        <end position="462"/>
    </location>
</feature>
<dbReference type="GO" id="GO:0005886">
    <property type="term" value="C:plasma membrane"/>
    <property type="evidence" value="ECO:0007669"/>
    <property type="project" value="TreeGrafter"/>
</dbReference>
<dbReference type="OrthoDB" id="9938362at2759"/>
<dbReference type="PANTHER" id="PTHR10337:SF11">
    <property type="entry name" value="DSHC PROTEIN"/>
    <property type="match status" value="1"/>
</dbReference>
<dbReference type="GeneID" id="106154724"/>
<evidence type="ECO:0000256" key="1">
    <source>
        <dbReference type="ARBA" id="ARBA00022999"/>
    </source>
</evidence>
<evidence type="ECO:0000256" key="2">
    <source>
        <dbReference type="PROSITE-ProRule" id="PRU00191"/>
    </source>
</evidence>
<dbReference type="SMART" id="SM00462">
    <property type="entry name" value="PTB"/>
    <property type="match status" value="2"/>
</dbReference>
<dbReference type="KEGG" id="lak:106154724"/>
<dbReference type="Pfam" id="PF00640">
    <property type="entry name" value="PID"/>
    <property type="match status" value="2"/>
</dbReference>
<dbReference type="GO" id="GO:0035556">
    <property type="term" value="P:intracellular signal transduction"/>
    <property type="evidence" value="ECO:0007669"/>
    <property type="project" value="InterPro"/>
</dbReference>
<dbReference type="SMART" id="SM00252">
    <property type="entry name" value="SH2"/>
    <property type="match status" value="1"/>
</dbReference>
<dbReference type="InterPro" id="IPR000980">
    <property type="entry name" value="SH2"/>
</dbReference>
<dbReference type="SUPFAM" id="SSF50729">
    <property type="entry name" value="PH domain-like"/>
    <property type="match status" value="2"/>
</dbReference>
<dbReference type="PROSITE" id="PS50001">
    <property type="entry name" value="SH2"/>
    <property type="match status" value="1"/>
</dbReference>
<dbReference type="PROSITE" id="PS01179">
    <property type="entry name" value="PID"/>
    <property type="match status" value="2"/>
</dbReference>
<gene>
    <name evidence="7" type="primary">LOC106154724</name>
</gene>
<sequence>MDKLLKKGKPPQGSDWSKTGTFINKPTKGWLHPDDQLSPEAGVCYGLRYVGCMEVRQSMRTLDFETRTAVAKESISRVCDAAGLKTATKKKKDKKLVKILGEHPKMIYAGTNVNLTITTDALTLMIMDTGEILVHHEMPGISFASGGDPDTMDFVAYVAKDSVNGRACHILECGGGLAQDVITTMGQAFELRFKEFLRNQPKAMNLPDKLESPVFSNEESAWGDDPDYYNDRPGAVAPDQAPPIPPLPVYSAPKSNQPKMDKLLKKGKPPQGSDWSKTGTFINKPTKGWLHPDDQLSPEAGVCYGLRYVGCMEVRQSMRTLDFETRTAVAKESISRVCDAAGLKTATKKKKDKKLVKILGEHPKMIYAGTNVNLTITTDALTLMIMDTGEILVHHEMPGISFASGGDPDTMDFVAYVAKDSVNGRACHILECGGGLAQDVITTMGQAFELRFKEFLRNQPKAMNLPDKLESPVFSNEESAWGDDPDYYNDRPGAVAPDQAPPIPPLPVYSAPKSNQPVDENGYSSVKFRDPVYDNKDGAIGLLVDLSEPQKEAFQDDFEAESDLSMVKPPVTYDNLPNELAEMEAKGAVGGGVYDNHGATSGASKDLDPFDMKPFKSSLSGEQTGAASGSPGDITPKNEEWFHGALTRQQAEEKLKKDGDFLVRESKNSPGQYILSGMRSGHFKHLMLVDPNGVVRTRDRTFDSISHLVNYHMTNKLPIMSQESELLLKRPVVSLG</sequence>
<dbReference type="PANTHER" id="PTHR10337">
    <property type="entry name" value="SHC TRANSFORMING PROTEIN"/>
    <property type="match status" value="1"/>
</dbReference>